<dbReference type="SUPFAM" id="SSF48452">
    <property type="entry name" value="TPR-like"/>
    <property type="match status" value="1"/>
</dbReference>
<reference evidence="2 3" key="2">
    <citation type="submission" date="2018-03" db="EMBL/GenBank/DDBJ databases">
        <title>The ancient ancestry and fast evolution of plastids.</title>
        <authorList>
            <person name="Moore K.R."/>
            <person name="Magnabosco C."/>
            <person name="Momper L."/>
            <person name="Gold D.A."/>
            <person name="Bosak T."/>
            <person name="Fournier G.P."/>
        </authorList>
    </citation>
    <scope>NUCLEOTIDE SEQUENCE [LARGE SCALE GENOMIC DNA]</scope>
    <source>
        <strain evidence="2 3">ULC18</strain>
    </source>
</reference>
<dbReference type="InterPro" id="IPR019734">
    <property type="entry name" value="TPR_rpt"/>
</dbReference>
<gene>
    <name evidence="2" type="ORF">C7B82_13175</name>
</gene>
<proteinExistence type="predicted"/>
<dbReference type="RefSeq" id="WP_106256754.1">
    <property type="nucleotide sequence ID" value="NZ_PVWK01000079.1"/>
</dbReference>
<keyword evidence="3" id="KW-1185">Reference proteome</keyword>
<evidence type="ECO:0000313" key="2">
    <source>
        <dbReference type="EMBL" id="PSB28426.1"/>
    </source>
</evidence>
<accession>A0A2T1E6R6</accession>
<dbReference type="PROSITE" id="PS50005">
    <property type="entry name" value="TPR"/>
    <property type="match status" value="1"/>
</dbReference>
<name>A0A2T1E6R6_9CYAN</name>
<evidence type="ECO:0000256" key="1">
    <source>
        <dbReference type="PROSITE-ProRule" id="PRU00339"/>
    </source>
</evidence>
<dbReference type="Proteomes" id="UP000239576">
    <property type="component" value="Unassembled WGS sequence"/>
</dbReference>
<dbReference type="SMART" id="SM00028">
    <property type="entry name" value="TPR"/>
    <property type="match status" value="2"/>
</dbReference>
<dbReference type="OrthoDB" id="490760at2"/>
<organism evidence="2 3">
    <name type="scientific">Stenomitos frigidus ULC18</name>
    <dbReference type="NCBI Taxonomy" id="2107698"/>
    <lineage>
        <taxon>Bacteria</taxon>
        <taxon>Bacillati</taxon>
        <taxon>Cyanobacteriota</taxon>
        <taxon>Cyanophyceae</taxon>
        <taxon>Leptolyngbyales</taxon>
        <taxon>Leptolyngbyaceae</taxon>
        <taxon>Stenomitos</taxon>
    </lineage>
</organism>
<dbReference type="InterPro" id="IPR011990">
    <property type="entry name" value="TPR-like_helical_dom_sf"/>
</dbReference>
<sequence>MWTDLTALIQIHDRALWHYRQAIAELKVEDYPGAQIQIQQALALDGRQAIFYTLAGQISALQGEWQLAITTWKQAQRLDPTNPIALQCLQLLSAVAQQN</sequence>
<comment type="caution">
    <text evidence="2">The sequence shown here is derived from an EMBL/GenBank/DDBJ whole genome shotgun (WGS) entry which is preliminary data.</text>
</comment>
<keyword evidence="1" id="KW-0802">TPR repeat</keyword>
<reference evidence="3" key="1">
    <citation type="submission" date="2018-02" db="EMBL/GenBank/DDBJ databases">
        <authorList>
            <person name="Moore K."/>
            <person name="Momper L."/>
        </authorList>
    </citation>
    <scope>NUCLEOTIDE SEQUENCE [LARGE SCALE GENOMIC DNA]</scope>
    <source>
        <strain evidence="3">ULC18</strain>
    </source>
</reference>
<evidence type="ECO:0000313" key="3">
    <source>
        <dbReference type="Proteomes" id="UP000239576"/>
    </source>
</evidence>
<protein>
    <submittedName>
        <fullName evidence="2">Uncharacterized protein</fullName>
    </submittedName>
</protein>
<feature type="repeat" description="TPR" evidence="1">
    <location>
        <begin position="49"/>
        <end position="82"/>
    </location>
</feature>
<dbReference type="EMBL" id="PVWK01000079">
    <property type="protein sequence ID" value="PSB28426.1"/>
    <property type="molecule type" value="Genomic_DNA"/>
</dbReference>
<dbReference type="AlphaFoldDB" id="A0A2T1E6R6"/>
<dbReference type="Gene3D" id="1.25.40.10">
    <property type="entry name" value="Tetratricopeptide repeat domain"/>
    <property type="match status" value="1"/>
</dbReference>